<feature type="non-terminal residue" evidence="1">
    <location>
        <position position="1"/>
    </location>
</feature>
<protein>
    <recommendedName>
        <fullName evidence="3">Glycoside hydrolase family 5 domain-containing protein</fullName>
    </recommendedName>
</protein>
<dbReference type="PANTHER" id="PTHR12631">
    <property type="entry name" value="ALPHA-L-IDURONIDASE"/>
    <property type="match status" value="1"/>
</dbReference>
<dbReference type="AlphaFoldDB" id="A0A0P9DCS1"/>
<comment type="caution">
    <text evidence="1">The sequence shown here is derived from an EMBL/GenBank/DDBJ whole genome shotgun (WGS) entry which is preliminary data.</text>
</comment>
<feature type="non-terminal residue" evidence="1">
    <location>
        <position position="214"/>
    </location>
</feature>
<dbReference type="SUPFAM" id="SSF51445">
    <property type="entry name" value="(Trans)glycosidases"/>
    <property type="match status" value="1"/>
</dbReference>
<gene>
    <name evidence="1" type="ORF">SE17_41935</name>
</gene>
<proteinExistence type="predicted"/>
<organism evidence="1 2">
    <name type="scientific">Kouleothrix aurantiaca</name>
    <dbReference type="NCBI Taxonomy" id="186479"/>
    <lineage>
        <taxon>Bacteria</taxon>
        <taxon>Bacillati</taxon>
        <taxon>Chloroflexota</taxon>
        <taxon>Chloroflexia</taxon>
        <taxon>Chloroflexales</taxon>
        <taxon>Roseiflexineae</taxon>
        <taxon>Roseiflexaceae</taxon>
        <taxon>Kouleothrix</taxon>
    </lineage>
</organism>
<reference evidence="1 2" key="1">
    <citation type="submission" date="2015-09" db="EMBL/GenBank/DDBJ databases">
        <title>Draft genome sequence of Kouleothrix aurantiaca JCM 19913.</title>
        <authorList>
            <person name="Hemp J."/>
        </authorList>
    </citation>
    <scope>NUCLEOTIDE SEQUENCE [LARGE SCALE GENOMIC DNA]</scope>
    <source>
        <strain evidence="1 2">COM-B</strain>
    </source>
</reference>
<evidence type="ECO:0000313" key="2">
    <source>
        <dbReference type="Proteomes" id="UP000050509"/>
    </source>
</evidence>
<dbReference type="EMBL" id="LJCR01003303">
    <property type="protein sequence ID" value="KPV47719.1"/>
    <property type="molecule type" value="Genomic_DNA"/>
</dbReference>
<sequence>RSISAQASAGIHVLGLLDYNPLWFKGQAPPLDAWIKDWGDYVYQTVARYGRSGQVKHWEIWNEPNLTGSGYSSGLYEIKDYARILGVAHDAAKAADPEATLVLGGLAAVWSYPPSPTTYDYFDYLDALGKLGAWGSFDVVAVHPYRPDPPEGQPLRRDGTLTFPQEMQRLDDLIARYGPKPVWLTEVGWATNRVWPGVPEDRQAQFLARLYIMA</sequence>
<accession>A0A0P9DCS1</accession>
<evidence type="ECO:0000313" key="1">
    <source>
        <dbReference type="EMBL" id="KPV47719.1"/>
    </source>
</evidence>
<dbReference type="Proteomes" id="UP000050509">
    <property type="component" value="Unassembled WGS sequence"/>
</dbReference>
<keyword evidence="2" id="KW-1185">Reference proteome</keyword>
<dbReference type="InterPro" id="IPR017853">
    <property type="entry name" value="GH"/>
</dbReference>
<dbReference type="PANTHER" id="PTHR12631:SF10">
    <property type="entry name" value="BETA-XYLOSIDASE-LIKE PROTEIN-RELATED"/>
    <property type="match status" value="1"/>
</dbReference>
<dbReference type="Gene3D" id="3.20.20.80">
    <property type="entry name" value="Glycosidases"/>
    <property type="match status" value="1"/>
</dbReference>
<dbReference type="InterPro" id="IPR051923">
    <property type="entry name" value="Glycosyl_Hydrolase_39"/>
</dbReference>
<dbReference type="GO" id="GO:0004553">
    <property type="term" value="F:hydrolase activity, hydrolyzing O-glycosyl compounds"/>
    <property type="evidence" value="ECO:0007669"/>
    <property type="project" value="TreeGrafter"/>
</dbReference>
<evidence type="ECO:0008006" key="3">
    <source>
        <dbReference type="Google" id="ProtNLM"/>
    </source>
</evidence>
<name>A0A0P9DCS1_9CHLR</name>